<comment type="caution">
    <text evidence="2">The sequence shown here is derived from an EMBL/GenBank/DDBJ whole genome shotgun (WGS) entry which is preliminary data.</text>
</comment>
<evidence type="ECO:0000313" key="2">
    <source>
        <dbReference type="EMBL" id="MBB5637465.1"/>
    </source>
</evidence>
<dbReference type="Proteomes" id="UP000537204">
    <property type="component" value="Unassembled WGS sequence"/>
</dbReference>
<gene>
    <name evidence="2" type="ORF">HDE68_003380</name>
</gene>
<reference evidence="2 3" key="1">
    <citation type="submission" date="2020-08" db="EMBL/GenBank/DDBJ databases">
        <title>Genomic Encyclopedia of Type Strains, Phase IV (KMG-V): Genome sequencing to study the core and pangenomes of soil and plant-associated prokaryotes.</title>
        <authorList>
            <person name="Whitman W."/>
        </authorList>
    </citation>
    <scope>NUCLEOTIDE SEQUENCE [LARGE SCALE GENOMIC DNA]</scope>
    <source>
        <strain evidence="2 3">S3M1</strain>
    </source>
</reference>
<dbReference type="AlphaFoldDB" id="A0A7W9E1A8"/>
<keyword evidence="1" id="KW-0812">Transmembrane</keyword>
<dbReference type="RefSeq" id="WP_183883342.1">
    <property type="nucleotide sequence ID" value="NZ_JACHCE010000005.1"/>
</dbReference>
<keyword evidence="1" id="KW-0472">Membrane</keyword>
<evidence type="ECO:0000256" key="1">
    <source>
        <dbReference type="SAM" id="Phobius"/>
    </source>
</evidence>
<accession>A0A7W9E1A8</accession>
<name>A0A7W9E1A8_9SPHI</name>
<organism evidence="2 3">
    <name type="scientific">Pedobacter cryoconitis</name>
    <dbReference type="NCBI Taxonomy" id="188932"/>
    <lineage>
        <taxon>Bacteria</taxon>
        <taxon>Pseudomonadati</taxon>
        <taxon>Bacteroidota</taxon>
        <taxon>Sphingobacteriia</taxon>
        <taxon>Sphingobacteriales</taxon>
        <taxon>Sphingobacteriaceae</taxon>
        <taxon>Pedobacter</taxon>
    </lineage>
</organism>
<feature type="transmembrane region" description="Helical" evidence="1">
    <location>
        <begin position="7"/>
        <end position="29"/>
    </location>
</feature>
<feature type="transmembrane region" description="Helical" evidence="1">
    <location>
        <begin position="41"/>
        <end position="59"/>
    </location>
</feature>
<proteinExistence type="predicted"/>
<keyword evidence="1" id="KW-1133">Transmembrane helix</keyword>
<dbReference type="EMBL" id="JACHCE010000005">
    <property type="protein sequence ID" value="MBB5637465.1"/>
    <property type="molecule type" value="Genomic_DNA"/>
</dbReference>
<protein>
    <submittedName>
        <fullName evidence="2">Heme/copper-type cytochrome/quinol oxidase subunit 4</fullName>
    </submittedName>
</protein>
<evidence type="ECO:0000313" key="3">
    <source>
        <dbReference type="Proteomes" id="UP000537204"/>
    </source>
</evidence>
<sequence length="167" mass="19322">MQILNKVIFWVSIVVILTWMMLSLFGKLIPLEIKIGKSGGLYQVFLFYALQTAVLLTLFGTLKQKDSRRRLIIKLILTCAIAVAACFLTIVTIFSGMCSWNTDRVLLEKKDAPDTRIVLRRKGCGEQKKKYPLYKTAQEKHIIADLYWIKDIDTNQLDQKQWNRLNP</sequence>
<feature type="transmembrane region" description="Helical" evidence="1">
    <location>
        <begin position="71"/>
        <end position="94"/>
    </location>
</feature>